<dbReference type="Proteomes" id="UP000887576">
    <property type="component" value="Unplaced"/>
</dbReference>
<evidence type="ECO:0000313" key="2">
    <source>
        <dbReference type="WBParaSite" id="JU765_v2.g5892.t1"/>
    </source>
</evidence>
<sequence length="177" mass="20251">MFKSSDKPRAHIVLEMVTDRGYPMHQPTAPPECLQTPVSKPRLYPKLSTPRLMQRKKTPKRQAIPQPSSVSFENQKPHLNPQYSSIFLKNKTFEHISKVHAPGSHILFSNDDKLDPPTFPTMKKLKKCGRYILKWRGENEPSKIDYSVQGNVIPTIGGGIGVIFDDIEKFCRTFKTF</sequence>
<name>A0AC34RD65_9BILA</name>
<evidence type="ECO:0000313" key="1">
    <source>
        <dbReference type="Proteomes" id="UP000887576"/>
    </source>
</evidence>
<reference evidence="2" key="1">
    <citation type="submission" date="2022-11" db="UniProtKB">
        <authorList>
            <consortium name="WormBaseParasite"/>
        </authorList>
    </citation>
    <scope>IDENTIFICATION</scope>
</reference>
<organism evidence="1 2">
    <name type="scientific">Panagrolaimus sp. JU765</name>
    <dbReference type="NCBI Taxonomy" id="591449"/>
    <lineage>
        <taxon>Eukaryota</taxon>
        <taxon>Metazoa</taxon>
        <taxon>Ecdysozoa</taxon>
        <taxon>Nematoda</taxon>
        <taxon>Chromadorea</taxon>
        <taxon>Rhabditida</taxon>
        <taxon>Tylenchina</taxon>
        <taxon>Panagrolaimomorpha</taxon>
        <taxon>Panagrolaimoidea</taxon>
        <taxon>Panagrolaimidae</taxon>
        <taxon>Panagrolaimus</taxon>
    </lineage>
</organism>
<protein>
    <submittedName>
        <fullName evidence="2">Uncharacterized protein</fullName>
    </submittedName>
</protein>
<dbReference type="WBParaSite" id="JU765_v2.g5892.t1">
    <property type="protein sequence ID" value="JU765_v2.g5892.t1"/>
    <property type="gene ID" value="JU765_v2.g5892"/>
</dbReference>
<accession>A0AC34RD65</accession>
<proteinExistence type="predicted"/>